<evidence type="ECO:0000313" key="2">
    <source>
        <dbReference type="Proteomes" id="UP000425916"/>
    </source>
</evidence>
<protein>
    <submittedName>
        <fullName evidence="1">Uncharacterized protein</fullName>
    </submittedName>
</protein>
<evidence type="ECO:0000313" key="1">
    <source>
        <dbReference type="EMBL" id="QGP92713.1"/>
    </source>
</evidence>
<organism evidence="1 2">
    <name type="scientific">Neomoorella glycerini</name>
    <dbReference type="NCBI Taxonomy" id="55779"/>
    <lineage>
        <taxon>Bacteria</taxon>
        <taxon>Bacillati</taxon>
        <taxon>Bacillota</taxon>
        <taxon>Clostridia</taxon>
        <taxon>Neomoorellales</taxon>
        <taxon>Neomoorellaceae</taxon>
        <taxon>Neomoorella</taxon>
    </lineage>
</organism>
<accession>A0A6I5ZRS3</accession>
<dbReference type="EMBL" id="CP046244">
    <property type="protein sequence ID" value="QGP92713.1"/>
    <property type="molecule type" value="Genomic_DNA"/>
</dbReference>
<name>A0A6I5ZRS3_9FIRM</name>
<dbReference type="OrthoDB" id="9934455at2"/>
<reference evidence="1 2" key="1">
    <citation type="submission" date="2019-11" db="EMBL/GenBank/DDBJ databases">
        <title>Genome sequence of Moorella glycerini DSM11254.</title>
        <authorList>
            <person name="Poehlein A."/>
            <person name="Boeer T."/>
            <person name="Daniel R."/>
        </authorList>
    </citation>
    <scope>NUCLEOTIDE SEQUENCE [LARGE SCALE GENOMIC DNA]</scope>
    <source>
        <strain evidence="1 2">DSM 11254</strain>
    </source>
</reference>
<sequence>MQDNMAVVPLIADQQAMHIEFIDLVQSSSNPEIVILSFIQRFPEFTLQPGQNSPEGAGGRLVARFAFTWDHIERMRDLFNRLLVQKNKILF</sequence>
<keyword evidence="2" id="KW-1185">Reference proteome</keyword>
<gene>
    <name evidence="1" type="ORF">MGLY_21020</name>
</gene>
<dbReference type="Proteomes" id="UP000425916">
    <property type="component" value="Chromosome"/>
</dbReference>
<dbReference type="RefSeq" id="WP_156273627.1">
    <property type="nucleotide sequence ID" value="NZ_CP046244.1"/>
</dbReference>
<dbReference type="AlphaFoldDB" id="A0A6I5ZRS3"/>
<proteinExistence type="predicted"/>